<feature type="compositionally biased region" description="Basic and acidic residues" evidence="1">
    <location>
        <begin position="1307"/>
        <end position="1316"/>
    </location>
</feature>
<feature type="domain" description="Bacterial Ig-like" evidence="3">
    <location>
        <begin position="3653"/>
        <end position="3747"/>
    </location>
</feature>
<feature type="region of interest" description="Disordered" evidence="1">
    <location>
        <begin position="56"/>
        <end position="77"/>
    </location>
</feature>
<feature type="region of interest" description="Disordered" evidence="1">
    <location>
        <begin position="4284"/>
        <end position="4310"/>
    </location>
</feature>
<feature type="domain" description="Bacterial Ig-like" evidence="3">
    <location>
        <begin position="3964"/>
        <end position="4059"/>
    </location>
</feature>
<dbReference type="STRING" id="246191.SAMN05660337_3252"/>
<feature type="domain" description="Bacterial Ig-like" evidence="3">
    <location>
        <begin position="4064"/>
        <end position="4164"/>
    </location>
</feature>
<feature type="region of interest" description="Disordered" evidence="1">
    <location>
        <begin position="5710"/>
        <end position="5799"/>
    </location>
</feature>
<feature type="domain" description="Bacterial Ig-like" evidence="3">
    <location>
        <begin position="5059"/>
        <end position="5150"/>
    </location>
</feature>
<feature type="domain" description="Bacterial Ig-like" evidence="3">
    <location>
        <begin position="348"/>
        <end position="443"/>
    </location>
</feature>
<feature type="domain" description="Bacterial Ig-like" evidence="3">
    <location>
        <begin position="3763"/>
        <end position="3851"/>
    </location>
</feature>
<feature type="domain" description="Bacterial Ig-like" evidence="3">
    <location>
        <begin position="45"/>
        <end position="142"/>
    </location>
</feature>
<feature type="region of interest" description="Disordered" evidence="1">
    <location>
        <begin position="4173"/>
        <end position="4204"/>
    </location>
</feature>
<dbReference type="Proteomes" id="UP000199053">
    <property type="component" value="Unassembled WGS sequence"/>
</dbReference>
<feature type="region of interest" description="Disordered" evidence="1">
    <location>
        <begin position="5884"/>
        <end position="5929"/>
    </location>
</feature>
<feature type="domain" description="Bacterial Ig-like" evidence="3">
    <location>
        <begin position="2312"/>
        <end position="2406"/>
    </location>
</feature>
<feature type="domain" description="Bacterial Ig-like" evidence="3">
    <location>
        <begin position="4611"/>
        <end position="4693"/>
    </location>
</feature>
<feature type="domain" description="Bacterial Ig-like" evidence="3">
    <location>
        <begin position="5483"/>
        <end position="5587"/>
    </location>
</feature>
<dbReference type="NCBIfam" id="NF033510">
    <property type="entry name" value="Ca_tandemer"/>
    <property type="match status" value="13"/>
</dbReference>
<feature type="domain" description="Bacterial Ig-like" evidence="3">
    <location>
        <begin position="4831"/>
        <end position="4911"/>
    </location>
</feature>
<feature type="compositionally biased region" description="Acidic residues" evidence="1">
    <location>
        <begin position="5743"/>
        <end position="5768"/>
    </location>
</feature>
<feature type="domain" description="Bacterial Ig-like" evidence="3">
    <location>
        <begin position="4284"/>
        <end position="4379"/>
    </location>
</feature>
<evidence type="ECO:0000256" key="1">
    <source>
        <dbReference type="SAM" id="MobiDB-lite"/>
    </source>
</evidence>
<dbReference type="Gene3D" id="2.60.40.10">
    <property type="entry name" value="Immunoglobulins"/>
    <property type="match status" value="51"/>
</dbReference>
<feature type="domain" description="Bacterial Ig-like" evidence="3">
    <location>
        <begin position="5299"/>
        <end position="5377"/>
    </location>
</feature>
<feature type="compositionally biased region" description="Basic and acidic residues" evidence="1">
    <location>
        <begin position="3300"/>
        <end position="3309"/>
    </location>
</feature>
<dbReference type="InterPro" id="IPR022038">
    <property type="entry name" value="Ig-like_bact"/>
</dbReference>
<feature type="domain" description="Bacterial Ig-like" evidence="3">
    <location>
        <begin position="2640"/>
        <end position="2740"/>
    </location>
</feature>
<feature type="domain" description="Bacterial Ig-like" evidence="3">
    <location>
        <begin position="4491"/>
        <end position="4587"/>
    </location>
</feature>
<dbReference type="EMBL" id="FNGA01000006">
    <property type="protein sequence ID" value="SDL56470.1"/>
    <property type="molecule type" value="Genomic_DNA"/>
</dbReference>
<proteinExistence type="predicted"/>
<feature type="domain" description="Bacterial Ig-like" evidence="3">
    <location>
        <begin position="1754"/>
        <end position="1855"/>
    </location>
</feature>
<dbReference type="InterPro" id="IPR013783">
    <property type="entry name" value="Ig-like_fold"/>
</dbReference>
<feature type="region of interest" description="Disordered" evidence="1">
    <location>
        <begin position="1991"/>
        <end position="2011"/>
    </location>
</feature>
<dbReference type="Pfam" id="PF12245">
    <property type="entry name" value="Big_3_2"/>
    <property type="match status" value="1"/>
</dbReference>
<accession>A0A1G9L396</accession>
<feature type="compositionally biased region" description="Polar residues" evidence="1">
    <location>
        <begin position="4285"/>
        <end position="4303"/>
    </location>
</feature>
<keyword evidence="5" id="KW-1185">Reference proteome</keyword>
<feature type="region of interest" description="Disordered" evidence="1">
    <location>
        <begin position="1294"/>
        <end position="1323"/>
    </location>
</feature>
<feature type="domain" description="Bacterial Ig-like" evidence="3">
    <location>
        <begin position="5390"/>
        <end position="5479"/>
    </location>
</feature>
<feature type="domain" description="Bacterial Ig-like" evidence="3">
    <location>
        <begin position="995"/>
        <end position="1078"/>
    </location>
</feature>
<feature type="domain" description="Bacterial Ig-like" evidence="3">
    <location>
        <begin position="1537"/>
        <end position="1643"/>
    </location>
</feature>
<evidence type="ECO:0000313" key="4">
    <source>
        <dbReference type="EMBL" id="SDL56470.1"/>
    </source>
</evidence>
<reference evidence="5" key="1">
    <citation type="submission" date="2016-10" db="EMBL/GenBank/DDBJ databases">
        <authorList>
            <person name="Varghese N."/>
            <person name="Submissions S."/>
        </authorList>
    </citation>
    <scope>NUCLEOTIDE SEQUENCE [LARGE SCALE GENOMIC DNA]</scope>
    <source>
        <strain evidence="5">DSM 16995</strain>
    </source>
</reference>
<feature type="domain" description="Bacterial Ig-like" evidence="3">
    <location>
        <begin position="1085"/>
        <end position="1184"/>
    </location>
</feature>
<organism evidence="4 5">
    <name type="scientific">Maridesulfovibrio ferrireducens</name>
    <dbReference type="NCBI Taxonomy" id="246191"/>
    <lineage>
        <taxon>Bacteria</taxon>
        <taxon>Pseudomonadati</taxon>
        <taxon>Thermodesulfobacteriota</taxon>
        <taxon>Desulfovibrionia</taxon>
        <taxon>Desulfovibrionales</taxon>
        <taxon>Desulfovibrionaceae</taxon>
        <taxon>Maridesulfovibrio</taxon>
    </lineage>
</organism>
<feature type="region of interest" description="Disordered" evidence="1">
    <location>
        <begin position="3299"/>
        <end position="3321"/>
    </location>
</feature>
<feature type="domain" description="Bacterial Ig-like" evidence="3">
    <location>
        <begin position="3305"/>
        <end position="3410"/>
    </location>
</feature>
<name>A0A1G9L396_9BACT</name>
<feature type="domain" description="Bacterial Ig-like" evidence="3">
    <location>
        <begin position="2089"/>
        <end position="2194"/>
    </location>
</feature>
<feature type="compositionally biased region" description="Acidic residues" evidence="1">
    <location>
        <begin position="5778"/>
        <end position="5787"/>
    </location>
</feature>
<feature type="domain" description="Bacterial Ig-like" evidence="3">
    <location>
        <begin position="3858"/>
        <end position="3950"/>
    </location>
</feature>
<feature type="domain" description="Bacterial Ig-like" evidence="3">
    <location>
        <begin position="3081"/>
        <end position="3188"/>
    </location>
</feature>
<feature type="domain" description="Bacterial Ig-like" evidence="3">
    <location>
        <begin position="4384"/>
        <end position="4487"/>
    </location>
</feature>
<feature type="domain" description="Ig-like" evidence="2">
    <location>
        <begin position="3435"/>
        <end position="3512"/>
    </location>
</feature>
<sequence length="5929" mass="627200">DGKWEIAQNDLNLDDGKYSVEVYAEDLAGNKSVVKTIEITIDNEIATPTIQLNSDDNTNFKDDNCTSEDQPTLEGTADANTKLTLTIGGLAPILLTADEHGAWHYTPSSTLDDGNYAVSITSEDKAGNTASRDLTPNLIIDTVNPPSPGVAFTDSGLDSDNITNVADLTGSFDLDDVNQVLITLDGNTSNQYEAVLNPNGTWKLNLSDHPVLNSNMTQGEHTYTVISKDLAGNESAPTDITFTYDSIDPIFSVNLEDGLSSGEYDNITNDTTATLTGSGDEGLYFKITANGEQHKFFEPNGAWNFTFDSSTVHLNEGENFVTVEAEDGAGNVTTKTINIYLDTGAPEKPFMELADGYDSNIDGDNITNKDSLVLKGTTEPDSTVNLILNGITYSVTADAAGNWVSQEIPNSALNSDGTYTFKATATDSAGNVSEISELPVVIDRTTVQPTVVLDSSSNSGDTSDNITNISNVLLTGTAEAKSVIEIYVTKPDGTTVKLNTGNSVKADDSGNWEYQTSGLGTTNGTYNVVVKSTDEAGNPSVNSSMLEIELDKEINAPTMILDPADDTIGSNGVAGDMYTSGGGDSKLLLTGTTDSDTKTLEIFRGNESLGFATIALNGTDWTFEVDATGFVDDTYTFTATATDKADNSASKSLEITLDTTDPTKSTIDLDGSSDLGRSSTDNITNAEILKLKGNITETEDAVSVYIYEDGVYLGEAVIDGKTWSFTYPADASKAGVGNHNFTAVVEDYAGNRSIVSDTLTVEVDYDTTNPTIDLNTASDSTGPASTGGTKTDNLTNEKFLTFDGTDAEPFSTVSIVYEGNIIGYTIADEHGNWTKAINTTDYDDGVHDFYARSEDIAGNVSDDILQRVTIDRTAPTQAEAGLSDATDSGRFDNDDISKEQDVVLTGRLGEAAVEVRVFQDGILRNTADIKTDVNGSYWEYDYDSIAEGKYNFKIEVEDAAGNVTTSEIFDVTIDRTNAGTTIALDTSTNTSGNIGTNHDLLTSSNKLLITGVTEGSSEVYITLNGTQVGSTVIANSLTGEWSIEIDATAYPDATYQFTAHTTDLAGNEQTNPFSVEVDRTPPAATQVDLDAASDLGILDNDNITSATSVTLKGTLSPDDAGPDAVAIYIFEEGNINSIGQATVVGTSWSFTYDPAEGEHNYYARAVDNAGNFIDSATPLTVIVDHTLPSSSIDLNDGSDSFDTEAGGTNTDNYTNEETLNLTISSNSDTATVEIFKVVGTTYTSLGFASKVGGDWIFEVQNIAIDTDGTYKFVAQATDIAGNVEDISTDAGISITVDRTPPTQPTLDLHEDSDTSESHNLIGNDHDNYTKSDTLLLKGTAGAGDPVDLYLTVAGGAETLIGTIYADSVTGLWEYSYDSTNNGLAGKESLNFRAVASDKANNTAETNLVVDVDRTLPAAPTIELDNMDGSTDATYDAIVKHTEATLKGVVTEGGDDLIVTIYKIDGATRTELANSATDSDADGTNDVTITNNGDGTFTWSYDYGSIDEGSYKFIAVAEDVAGNHSESDQYSVLVDRDVTPPTIDLIDESDSFGIGTLGSNTDNITNKTTITLKGTTDTDSTVEIFNTNDLVNPIATLTPDADGNWTLENLDVSGLNGEISFVAKATDHAGNTADSVQNLDLTFDRVNSGVTIDLATVSDSEGHTGTSVDNLTNKDTIVLEGTADLGTYITVLIGDTVIGSVATDATGHWTLPNVSTGTYGDAGLETITYTVKSVDAANNPATSSIDINFDKVPPSTPDIQLTVATDTGDDHTDGLTNANPVVLTGSIAENDGSVGVEIYRVNGSGTLVYVADADSVTDGTWSFEYNLSDGEIDYTFVARAVDNAGNYSDSPQFVVSYDNSLQIPELDLQAGSDTYGVTDHGVDVGSDSDNITQARVDGTLVFDIKSGQENTVELYKADAAGNPTGAALTVDSGNLIYISATGTWQLTYDASSLPNGEHEFVTKVTDTAGNSRVSEVLDVTLDRTIDQTTIDMLDTSDSSGNEGTAQDNQTRFSTTTFNGDAEADSIVEIFRNGTYIATVTADVHGKWEHAATFDASDADGEYNFTAVAVDAAGNRSATGNLVVTRDTTIVDAPSITLADASNTGSQSDTITKLDQITLTGKFASYNPTTDPVAVFLYVDGIKAAGEATISLVGTEYVWEYPGIDVTHGDHDFYVVIEDNAGNTNQSSSLTVTVDTQLADPTIELFEDHNTYGEYYGDNTDKYTSLTKFKLLGDAEKDSSVTISVTGSDGVKHELGTVTATDGTWEYAVDSEWVNDSDTFNFEAKVVDIAGNDKTVDLELVVDKDFPVLGDPAISLDSDTGIADNKTNSQYLVLKGQLNDPSDDVVVYLKNGDDIVGQADINAATGEWTYNYADTSVELDQGTYNFSILVQDKAGNTTYSDPLAVTVDRDINAPDISLDDSTDTTGGPAGVVGDDYTGFVDGNGNILNLRVSGDSDSTIKVFLKVSGGDDLYVGTSTVDSNGDWSLVPFDATGYAGQTTDLTFVAVSTDGAGNTDSTEYSFTLDDVNPVAGIIDLADASDLGKDGHDEITNAKEILLTGTLAEGADAVKVTIFDGTTELGLADVTGNATDGYKWSFTVGNDDSMLNYIAEGDHSFSAVVEDNAGNQTTLAALPVEIDRTLAAPDFQLDSDSAGNVGTTSDKLTNIESLQFSGSTDTDSTVEIFYGTRSLGNATIDAATGDYTFAININGDADFADDGEYTLSAVATDIAGNINSTDLTITLDREIPASTIDLEATSDSYFDNPDGANTGTDSDNTTSQTSLELTGKIATDSTISLYLGSVLIAEVDPSSGSVAGITIDASGNWSTTIDVSSYVADGETKDLTIEARVEDNANNHNTSTHDITVDRTTPDATTVNIATGSDTGSSADDNNTKGAPLVLTGAVAEDSDAVSVYLYDDDVFVGETTIDNDTNTWTYSYTPAEGERKLTAYVVDNAGNKSDESTELVVTVDRTFETLSLNLMDVSDSSGNEPDGTNTDNRTNAKVLSFDGEADAGSTVTLTVQGTAIEYTYTVGSDKQWNIDIPEDVSTALNDGNYKIVAVAEDLAGNSLTKELDITIDRTAPVAHAPSLTDATDLGHDTDDNITSATNIVLEGTLEESSNDVSVHVYLVNGENTAEQLKAMTALGEATINADKTWTFSGDSLNGLDGTYKYQILVEDNAGNITASSMQEVVVDISAPAVDIDLHTDSDSKGQHVGTDTDNITNAENLTLTGEVEEGSIVKIYNSADTFNDSTYVTTAIVTTVDGVTTWTAQVGTTENTYEVMNLTAVAEDLAGNTAPATISVTSDRVDPEKPTLDLDDISNSADKSDSLTNSKLIKLNIGNVVEASDKVSVTLFEGDTEIGEAEYNAGSGWHYIFNDSDAHADNNLGEGNHVFKVRIQDEAGNETWSDVLDITVDRTIADTSINLDSDTMGGQGTNDDNLTNATTLNFSGDTDLSGDSEFKVYLVNSDNSLTEVAGTLNYSTGGSDWSLEMDASGFDDGTYTFRGITTDNAGNESHADVVIEIDRSITNPTFILNTESDLGREDDDKITNATDLVFTGTSDLGDTVTVYKVYENGTKAEVGSFVAENANWTYTIGSSAHADNADKTQIDANGSYTFHIETEDNAGNSNSSASIPVEIDREIAKPGDIDLETASDSDYQDGSFTFGNNSDNLTNKDNITLTGTVEAGSEVYLYIEGVDTPVGSVTLADDATSWSITVPKSSIPDNTEYKFYVKAIDIAGNESVTSENITVTVDRVDPVDPVISMATAHADIDDGINEGVYTNITKPSFNLSNLEEGTKLNIKVDGVTVDSPIVGADGTYTYDDTTFTTNGEHNISVTAVDEAGNSSQTVTYTFNVDTSAEPISGVSLSDISNSGALSDVLTNVTRPQIEGKAEAGSTVEVTINGETGTTTANGSGDWVYAVPDSQDELGEGDYTATITSTDYAGNSATTTYDFEIDESVDSTGFNMLAGDGNDSGFENNDHNTQNTTPTFTWIAKEDLTATISVYDKDDNTLIKTFTVNSPTGNNTWSIPGEESLDDGNYRVEAVFKDVSDNISATEIVSDLVVDNIGPAVEVNLHNDSDAGTKGDWTTNGNVANLTLTGSTEGGSRLYISVNGVQVNTEGTGYLTVDGSGNWSYTLPADSVHDGDNPIEVVTEDVAGNKTSIEKTLSIDLSVSPEGEVLLSSDPVSNTGDTTDNITSNENPTITGKTEPGSTVTLYWEDGSGHKILAGSHTALADDEGNWSIQVDKVTLNEGDNTFIADIEDHAENTASITGVVVIDTTAPNKDLLLTEVKSSSDTGENTSDSYTSDATPDLKGSGAEANTEVMVYVDGELYGTVTANAAGEWELPFPADKGALSEGNHLVTVKDYDVAGNLSEHSNPLTITIDKAGDVPVIALVSADDTGASNTDMKTSVLDPTFHITLEPNSDKAVLTILNSDGDTMYSLTENTPPADGIWEPSLSDASIILPTGTYTISVVANDKAGNPSTHSETLTIDGTPPDFDFEIANDTGLFDNDNIVNTEIVTILGTNGETGSVITILDGEDVVYSAGAVDANGDWTFSFPAEADGTTTTHTYTLRATDSVGNTVDKVLNYTVDLVDPAEPGVDMMEAFDSKGTFFGSDTDDITSSKTPQFKITTEADTQVKIFLDGSATPAFTLEPGANTGSYTYTQVDELTDGDHTYTIVSTDRAGNSSTTTLPITIDSSYTPDLSVQLHTDSDFGISSSDGLTNTTSPQLVGTAEAGSAIRVYISGPHLNETVAGSSAELGSLKSEFILPDGTTSWDYTPSIVTGDGSYKVTVVSEDKAGNPQTVTTVISIDTQAPELPTMEFGTGGDIDPLTPNMTKDVTPMLSGTAEFDTTVTVTLAYGGDDEFRKYSFKVVDTNDNWTFQIPDSDQLPNGPYDAIITSTDDAGNSSSSTTSLLVSAVDPEPPTIGLIEEDDSNVLQDGITNVNEDVTLTGIAESFTDVEIYDKNNVLVTTVRSAGNGIWKWDLPENAEGEVADGDYSYYVKSTYFNGTTYTSDPFELKIDSGTTASTLRLAENVDTGIDNEWRTPEEIAAGIDFNTETYQDWETNYASPTIEGSVEIGSTVQVQMKVADSESPGGFKFINMGIITPEAMEANGEWAFTFPQLDNGEYTIRIVNTDEAGNSVEGVEQPLKVDSTLNMPFVDLPDSADTMVESVPAPANISDLPDNFSSHKDGFTSVNNLPLEGTAEAGSRIKITTYYNGGELYGESDVFIVDETGTWTYPTGVMPDGSYSFVVTSVDMAGNEYHTPSLDVTIDTQTSSAAIDMHTSSDHGPFGTSLSSYLHDNITNTSRPSFTLYGDNGATYLLFLNDVLVKTDVFNGSYASYTPDADLPDGDHTYKLVTADQAGHVEQSSPLTITIDTNNPVIQDTPVVLLQDGGAQGDFITNVNNPTLQINVEPGTWASISGAGFSGHWAKDTDGDGVVQFTVDPAVVDGSYPVTVRFSDTAGNYDNADSKSFDLVVDTENPVTSIDLPAADDLGFHSNDNLTCDENLSLTGRILTDTGEYSITITKDGAAFKTFTQDDLTLDADGNWEINFGEGELSSLENAHYVATSHTEDLAGNVSNSSIGFTVYDKILAAPTLNLVDAWGTLLLVGNTGFAVAEDHECKVKLTFHGIDGSDASEVITILAQRSGSIAVSLPEIYEYDYVTAEVLDPAGNVSAQTVVDLDADDGITPPAPAPAPTSSAMAAPMMMSAAAPEPDTEPDSEPDSEPDLSPSPEEEVHTAAPEESEPSADSTDEPEADTPDDEADSSEESSMSLSESSDADGDDIADTDTPTIEGVVHNSDVTEIKLTIEGDTDGDNNPDIVIEETISVDGENGSWSYDFLDELGEGTYDLNFEALNTSGEVVDLAGDQTYDFSVLASELSEAAQSESLFESSSETPAESDTPAEESSHFTTDGVDTPPIEPEHIDSLA</sequence>
<dbReference type="InterPro" id="IPR044016">
    <property type="entry name" value="Big_13"/>
</dbReference>
<feature type="domain" description="Bacterial Ig-like" evidence="3">
    <location>
        <begin position="1983"/>
        <end position="2086"/>
    </location>
</feature>
<feature type="compositionally biased region" description="Low complexity" evidence="1">
    <location>
        <begin position="5884"/>
        <end position="5895"/>
    </location>
</feature>
<feature type="domain" description="Bacterial Ig-like" evidence="3">
    <location>
        <begin position="1882"/>
        <end position="1981"/>
    </location>
</feature>
<feature type="domain" description="Bacterial Ig-like" evidence="3">
    <location>
        <begin position="3522"/>
        <end position="3633"/>
    </location>
</feature>
<feature type="non-terminal residue" evidence="4">
    <location>
        <position position="1"/>
    </location>
</feature>
<feature type="domain" description="Bacterial Ig-like" evidence="3">
    <location>
        <begin position="153"/>
        <end position="245"/>
    </location>
</feature>
<feature type="compositionally biased region" description="Polar residues" evidence="1">
    <location>
        <begin position="4178"/>
        <end position="4204"/>
    </location>
</feature>
<feature type="domain" description="Bacterial Ig-like" evidence="3">
    <location>
        <begin position="4178"/>
        <end position="4273"/>
    </location>
</feature>
<feature type="domain" description="Bacterial Ig-like" evidence="3">
    <location>
        <begin position="2216"/>
        <end position="2301"/>
    </location>
</feature>
<feature type="domain" description="Bacterial Ig-like" evidence="3">
    <location>
        <begin position="4700"/>
        <end position="4809"/>
    </location>
</feature>
<evidence type="ECO:0000313" key="5">
    <source>
        <dbReference type="Proteomes" id="UP000199053"/>
    </source>
</evidence>
<feature type="domain" description="Bacterial Ig-like" evidence="3">
    <location>
        <begin position="2988"/>
        <end position="3073"/>
    </location>
</feature>
<dbReference type="OrthoDB" id="5495046at2"/>
<feature type="compositionally biased region" description="Acidic residues" evidence="1">
    <location>
        <begin position="5715"/>
        <end position="5727"/>
    </location>
</feature>
<feature type="domain" description="Bacterial Ig-like" evidence="3">
    <location>
        <begin position="2868"/>
        <end position="2965"/>
    </location>
</feature>
<feature type="domain" description="Bacterial Ig-like" evidence="3">
    <location>
        <begin position="448"/>
        <end position="551"/>
    </location>
</feature>
<feature type="domain" description="Bacterial Ig-like" evidence="3">
    <location>
        <begin position="2530"/>
        <end position="2635"/>
    </location>
</feature>
<feature type="domain" description="Bacterial Ig-like" evidence="3">
    <location>
        <begin position="4920"/>
        <end position="5019"/>
    </location>
</feature>
<feature type="domain" description="Bacterial Ig-like" evidence="3">
    <location>
        <begin position="878"/>
        <end position="974"/>
    </location>
</feature>
<feature type="domain" description="Bacterial Ig-like" evidence="3">
    <location>
        <begin position="769"/>
        <end position="871"/>
    </location>
</feature>
<gene>
    <name evidence="4" type="ORF">SAMN05660337_3252</name>
</gene>
<feature type="domain" description="Bacterial Ig-like" evidence="3">
    <location>
        <begin position="1187"/>
        <end position="1297"/>
    </location>
</feature>
<evidence type="ECO:0000259" key="2">
    <source>
        <dbReference type="Pfam" id="PF12245"/>
    </source>
</evidence>
<dbReference type="Pfam" id="PF19077">
    <property type="entry name" value="Big_13"/>
    <property type="match status" value="43"/>
</dbReference>
<evidence type="ECO:0000259" key="3">
    <source>
        <dbReference type="Pfam" id="PF19077"/>
    </source>
</evidence>
<feature type="domain" description="Bacterial Ig-like" evidence="3">
    <location>
        <begin position="664"/>
        <end position="764"/>
    </location>
</feature>
<protein>
    <submittedName>
        <fullName evidence="4">Ig-like domain (Group 3)</fullName>
    </submittedName>
</protein>
<feature type="domain" description="Bacterial Ig-like" evidence="3">
    <location>
        <begin position="5182"/>
        <end position="5272"/>
    </location>
</feature>
<feature type="domain" description="Bacterial Ig-like" evidence="3">
    <location>
        <begin position="252"/>
        <end position="343"/>
    </location>
</feature>
<feature type="region of interest" description="Disordered" evidence="1">
    <location>
        <begin position="2754"/>
        <end position="2776"/>
    </location>
</feature>